<name>A0A0C2CNI5_9BILA</name>
<sequence>MIEKLWKSRKIMIKHALISSACGETRYHSKNCRVIEGILALNDPKNEELPILEELYGQIHLVNTKRAYLPDMPLLRKVEWRKTEIERYAIEIVNNTQLQSIAPLTKIKEFVFEPADKAVLIEGNPALCITPKEAGTEFVKKYASHILACGRFS</sequence>
<evidence type="ECO:0000259" key="1">
    <source>
        <dbReference type="Pfam" id="PF01030"/>
    </source>
</evidence>
<dbReference type="EMBL" id="KN733309">
    <property type="protein sequence ID" value="KIH58273.1"/>
    <property type="molecule type" value="Genomic_DNA"/>
</dbReference>
<feature type="domain" description="Receptor L-domain" evidence="1">
    <location>
        <begin position="31"/>
        <end position="132"/>
    </location>
</feature>
<reference evidence="2 3" key="1">
    <citation type="submission" date="2013-12" db="EMBL/GenBank/DDBJ databases">
        <title>Draft genome of the parsitic nematode Ancylostoma duodenale.</title>
        <authorList>
            <person name="Mitreva M."/>
        </authorList>
    </citation>
    <scope>NUCLEOTIDE SEQUENCE [LARGE SCALE GENOMIC DNA]</scope>
    <source>
        <strain evidence="2 3">Zhejiang</strain>
    </source>
</reference>
<organism evidence="2 3">
    <name type="scientific">Ancylostoma duodenale</name>
    <dbReference type="NCBI Taxonomy" id="51022"/>
    <lineage>
        <taxon>Eukaryota</taxon>
        <taxon>Metazoa</taxon>
        <taxon>Ecdysozoa</taxon>
        <taxon>Nematoda</taxon>
        <taxon>Chromadorea</taxon>
        <taxon>Rhabditida</taxon>
        <taxon>Rhabditina</taxon>
        <taxon>Rhabditomorpha</taxon>
        <taxon>Strongyloidea</taxon>
        <taxon>Ancylostomatidae</taxon>
        <taxon>Ancylostomatinae</taxon>
        <taxon>Ancylostoma</taxon>
    </lineage>
</organism>
<dbReference type="AlphaFoldDB" id="A0A0C2CNI5"/>
<proteinExistence type="predicted"/>
<dbReference type="Pfam" id="PF01030">
    <property type="entry name" value="Recep_L_domain"/>
    <property type="match status" value="1"/>
</dbReference>
<dbReference type="Proteomes" id="UP000054047">
    <property type="component" value="Unassembled WGS sequence"/>
</dbReference>
<dbReference type="InterPro" id="IPR036941">
    <property type="entry name" value="Rcpt_L-dom_sf"/>
</dbReference>
<evidence type="ECO:0000313" key="3">
    <source>
        <dbReference type="Proteomes" id="UP000054047"/>
    </source>
</evidence>
<dbReference type="Gene3D" id="3.80.20.20">
    <property type="entry name" value="Receptor L-domain"/>
    <property type="match status" value="1"/>
</dbReference>
<protein>
    <recommendedName>
        <fullName evidence="1">Receptor L-domain domain-containing protein</fullName>
    </recommendedName>
</protein>
<evidence type="ECO:0000313" key="2">
    <source>
        <dbReference type="EMBL" id="KIH58273.1"/>
    </source>
</evidence>
<dbReference type="SUPFAM" id="SSF52058">
    <property type="entry name" value="L domain-like"/>
    <property type="match status" value="1"/>
</dbReference>
<dbReference type="InterPro" id="IPR000494">
    <property type="entry name" value="Rcpt_L-dom"/>
</dbReference>
<accession>A0A0C2CNI5</accession>
<keyword evidence="3" id="KW-1185">Reference proteome</keyword>
<gene>
    <name evidence="2" type="ORF">ANCDUO_11523</name>
</gene>
<dbReference type="OrthoDB" id="5857590at2759"/>